<proteinExistence type="predicted"/>
<evidence type="ECO:0000259" key="2">
    <source>
        <dbReference type="Pfam" id="PF13966"/>
    </source>
</evidence>
<name>A0A7J6DWK7_CANSA</name>
<evidence type="ECO:0000313" key="4">
    <source>
        <dbReference type="Proteomes" id="UP000583929"/>
    </source>
</evidence>
<organism evidence="3 4">
    <name type="scientific">Cannabis sativa</name>
    <name type="common">Hemp</name>
    <name type="synonym">Marijuana</name>
    <dbReference type="NCBI Taxonomy" id="3483"/>
    <lineage>
        <taxon>Eukaryota</taxon>
        <taxon>Viridiplantae</taxon>
        <taxon>Streptophyta</taxon>
        <taxon>Embryophyta</taxon>
        <taxon>Tracheophyta</taxon>
        <taxon>Spermatophyta</taxon>
        <taxon>Magnoliopsida</taxon>
        <taxon>eudicotyledons</taxon>
        <taxon>Gunneridae</taxon>
        <taxon>Pentapetalae</taxon>
        <taxon>rosids</taxon>
        <taxon>fabids</taxon>
        <taxon>Rosales</taxon>
        <taxon>Cannabaceae</taxon>
        <taxon>Cannabis</taxon>
    </lineage>
</organism>
<dbReference type="EMBL" id="JAATIQ010000596">
    <property type="protein sequence ID" value="KAF4350484.1"/>
    <property type="molecule type" value="Genomic_DNA"/>
</dbReference>
<evidence type="ECO:0000313" key="3">
    <source>
        <dbReference type="EMBL" id="KAF4350484.1"/>
    </source>
</evidence>
<comment type="caution">
    <text evidence="3">The sequence shown here is derived from an EMBL/GenBank/DDBJ whole genome shotgun (WGS) entry which is preliminary data.</text>
</comment>
<feature type="region of interest" description="Disordered" evidence="1">
    <location>
        <begin position="88"/>
        <end position="132"/>
    </location>
</feature>
<gene>
    <name evidence="3" type="ORF">G4B88_027814</name>
</gene>
<reference evidence="3 4" key="1">
    <citation type="journal article" date="2020" name="bioRxiv">
        <title>Sequence and annotation of 42 cannabis genomes reveals extensive copy number variation in cannabinoid synthesis and pathogen resistance genes.</title>
        <authorList>
            <person name="Mckernan K.J."/>
            <person name="Helbert Y."/>
            <person name="Kane L.T."/>
            <person name="Ebling H."/>
            <person name="Zhang L."/>
            <person name="Liu B."/>
            <person name="Eaton Z."/>
            <person name="Mclaughlin S."/>
            <person name="Kingan S."/>
            <person name="Baybayan P."/>
            <person name="Concepcion G."/>
            <person name="Jordan M."/>
            <person name="Riva A."/>
            <person name="Barbazuk W."/>
            <person name="Harkins T."/>
        </authorList>
    </citation>
    <scope>NUCLEOTIDE SEQUENCE [LARGE SCALE GENOMIC DNA]</scope>
    <source>
        <strain evidence="4">cv. Jamaican Lion 4</strain>
        <tissue evidence="3">Leaf</tissue>
    </source>
</reference>
<dbReference type="Pfam" id="PF13966">
    <property type="entry name" value="zf-RVT"/>
    <property type="match status" value="1"/>
</dbReference>
<keyword evidence="4" id="KW-1185">Reference proteome</keyword>
<sequence length="500" mass="56252">GVTVRPGTIGRKGTTVPVDVGIIPSHGTVPGSNIPTMHGECTMANNQATRGNFQKGAGINKRKSARFNPLEDNRVSSTFNLEVKNLTFSKGKDDQHKGSASSEKKKRGRKNRQSNPRSQLRRSTRERPSDSPVWRGILDARKTICDGSCTIIATGEDTNLWWQPWIPWMEYEEFCETMEMIRPKAPSLRCVADLMFRNNKTWNRGFLEFLFGHELGSLISTIQINSIAEKDMLIWKNSDTGTFSVKGAYLYSQRTQFAEKKELWKWLWGSQIHPRQSMMLWRAIAGALPTADKYGGSNSCVCPFCGSDSESPLHIFVRCAMARAIWFGGPLPIKTELIPGNSIFDFCYSAMTNMDTSSRHYFLVWFASILETVWLWRNRLYHGSQVLISIDTLIFDASKHFLEMRDIKKTHPERGPAFISRQESPGVTSKMIVTDGSFKDGIFGGAMVAIDVANFKDSSLQESQSREERRIGMPRGLGFSVDENESGQGFVVCFDLSCSL</sequence>
<feature type="domain" description="Reverse transcriptase zinc-binding" evidence="2">
    <location>
        <begin position="243"/>
        <end position="326"/>
    </location>
</feature>
<dbReference type="InterPro" id="IPR026960">
    <property type="entry name" value="RVT-Znf"/>
</dbReference>
<dbReference type="Proteomes" id="UP000583929">
    <property type="component" value="Unassembled WGS sequence"/>
</dbReference>
<protein>
    <recommendedName>
        <fullName evidence="2">Reverse transcriptase zinc-binding domain-containing protein</fullName>
    </recommendedName>
</protein>
<dbReference type="AlphaFoldDB" id="A0A7J6DWK7"/>
<accession>A0A7J6DWK7</accession>
<evidence type="ECO:0000256" key="1">
    <source>
        <dbReference type="SAM" id="MobiDB-lite"/>
    </source>
</evidence>
<feature type="non-terminal residue" evidence="3">
    <location>
        <position position="1"/>
    </location>
</feature>